<comment type="subcellular location">
    <subcellularLocation>
        <location evidence="1">Cell membrane</location>
        <topology evidence="1">Peripheral membrane protein</topology>
    </subcellularLocation>
</comment>
<sequence length="556" mass="62309">MEAYRIENVSFSYPEMNRKALHAVSFAIRRGDFVTICGRSGSGKSTLLRHLKTVHTPFGQREGDIYFFRERLDQIDHRRQASEIGFVFQSPDNQLVTDKVWHELAFGLESLGLDQSTIRLRVAEMASFFGIQSWFYKKTSELSGGQKQILNLASIMAMQPSVLILDEPTSQLDPIAANEFLDMLRKINRELGMTIVMTEHRLEEVVPISDCLVVMDNGRMIASGPPRAVGEKLHQLGHPMFAAMPAAMQIGTGAESTSALPVTISEARDWLDRQVAGKEGRRVPAVTQNVPPNGNIIVKLEDVWFRYEKRSVDIIKDLSLEVREGEFYCIVGGNGTGKTTALSLISGIHVPYRGKIFVNGKDIARATKKARSSDTIAALPQNPKHMFVEKTLELELNEMLSDRKLSEEEKKEKIDEAVRLTELEHMLSMHPYDLSGGEQQRAALAKILLLEPKIMLLDEPTKGLDAFFKARFADIVKRLQKKGVTLIMVSHDIEFCARYADVCALFFDGSIVTVNPTRTFFSGNSFYTTSANRIARHICPDAVTVEDVVALCRRNA</sequence>
<dbReference type="GO" id="GO:0005524">
    <property type="term" value="F:ATP binding"/>
    <property type="evidence" value="ECO:0007669"/>
    <property type="project" value="UniProtKB-KW"/>
</dbReference>
<evidence type="ECO:0000256" key="7">
    <source>
        <dbReference type="ARBA" id="ARBA00022967"/>
    </source>
</evidence>
<reference evidence="10" key="1">
    <citation type="submission" date="2021-04" db="EMBL/GenBank/DDBJ databases">
        <title>Draft genome sequence of Xylanibacillus composti strain K13.</title>
        <authorList>
            <person name="Uke A."/>
            <person name="Chhe C."/>
            <person name="Baramee S."/>
            <person name="Kosugi A."/>
        </authorList>
    </citation>
    <scope>NUCLEOTIDE SEQUENCE</scope>
    <source>
        <strain evidence="10">K13</strain>
    </source>
</reference>
<feature type="domain" description="ABC transporter" evidence="9">
    <location>
        <begin position="298"/>
        <end position="533"/>
    </location>
</feature>
<dbReference type="InterPro" id="IPR003439">
    <property type="entry name" value="ABC_transporter-like_ATP-bd"/>
</dbReference>
<dbReference type="RefSeq" id="WP_213413399.1">
    <property type="nucleotide sequence ID" value="NZ_BOVK01000051.1"/>
</dbReference>
<comment type="caution">
    <text evidence="10">The sequence shown here is derived from an EMBL/GenBank/DDBJ whole genome shotgun (WGS) entry which is preliminary data.</text>
</comment>
<dbReference type="GO" id="GO:0016887">
    <property type="term" value="F:ATP hydrolysis activity"/>
    <property type="evidence" value="ECO:0007669"/>
    <property type="project" value="InterPro"/>
</dbReference>
<proteinExistence type="inferred from homology"/>
<dbReference type="PROSITE" id="PS00211">
    <property type="entry name" value="ABC_TRANSPORTER_1"/>
    <property type="match status" value="1"/>
</dbReference>
<name>A0A8J4M3Y6_9BACL</name>
<evidence type="ECO:0000256" key="4">
    <source>
        <dbReference type="ARBA" id="ARBA00022475"/>
    </source>
</evidence>
<dbReference type="GO" id="GO:0042626">
    <property type="term" value="F:ATPase-coupled transmembrane transporter activity"/>
    <property type="evidence" value="ECO:0007669"/>
    <property type="project" value="TreeGrafter"/>
</dbReference>
<evidence type="ECO:0000256" key="1">
    <source>
        <dbReference type="ARBA" id="ARBA00004202"/>
    </source>
</evidence>
<dbReference type="InterPro" id="IPR017871">
    <property type="entry name" value="ABC_transporter-like_CS"/>
</dbReference>
<dbReference type="InterPro" id="IPR015856">
    <property type="entry name" value="ABC_transpr_CbiO/EcfA_su"/>
</dbReference>
<dbReference type="InterPro" id="IPR003593">
    <property type="entry name" value="AAA+_ATPase"/>
</dbReference>
<feature type="domain" description="ABC transporter" evidence="9">
    <location>
        <begin position="4"/>
        <end position="242"/>
    </location>
</feature>
<protein>
    <recommendedName>
        <fullName evidence="9">ABC transporter domain-containing protein</fullName>
    </recommendedName>
</protein>
<accession>A0A8J4M3Y6</accession>
<dbReference type="PROSITE" id="PS50893">
    <property type="entry name" value="ABC_TRANSPORTER_2"/>
    <property type="match status" value="2"/>
</dbReference>
<dbReference type="GO" id="GO:0043190">
    <property type="term" value="C:ATP-binding cassette (ABC) transporter complex"/>
    <property type="evidence" value="ECO:0007669"/>
    <property type="project" value="TreeGrafter"/>
</dbReference>
<dbReference type="InterPro" id="IPR027417">
    <property type="entry name" value="P-loop_NTPase"/>
</dbReference>
<keyword evidence="11" id="KW-1185">Reference proteome</keyword>
<dbReference type="InterPro" id="IPR050095">
    <property type="entry name" value="ECF_ABC_transporter_ATP-bd"/>
</dbReference>
<evidence type="ECO:0000313" key="11">
    <source>
        <dbReference type="Proteomes" id="UP000677918"/>
    </source>
</evidence>
<comment type="similarity">
    <text evidence="2">Belongs to the ABC transporter superfamily.</text>
</comment>
<dbReference type="Pfam" id="PF00005">
    <property type="entry name" value="ABC_tran"/>
    <property type="match status" value="2"/>
</dbReference>
<dbReference type="CDD" id="cd03225">
    <property type="entry name" value="ABC_cobalt_CbiO_domain1"/>
    <property type="match status" value="2"/>
</dbReference>
<gene>
    <name evidence="10" type="ORF">XYCOK13_34060</name>
</gene>
<evidence type="ECO:0000256" key="8">
    <source>
        <dbReference type="ARBA" id="ARBA00023136"/>
    </source>
</evidence>
<keyword evidence="8" id="KW-0472">Membrane</keyword>
<dbReference type="AlphaFoldDB" id="A0A8J4M3Y6"/>
<evidence type="ECO:0000256" key="2">
    <source>
        <dbReference type="ARBA" id="ARBA00005417"/>
    </source>
</evidence>
<dbReference type="Proteomes" id="UP000677918">
    <property type="component" value="Unassembled WGS sequence"/>
</dbReference>
<organism evidence="10 11">
    <name type="scientific">Xylanibacillus composti</name>
    <dbReference type="NCBI Taxonomy" id="1572762"/>
    <lineage>
        <taxon>Bacteria</taxon>
        <taxon>Bacillati</taxon>
        <taxon>Bacillota</taxon>
        <taxon>Bacilli</taxon>
        <taxon>Bacillales</taxon>
        <taxon>Paenibacillaceae</taxon>
        <taxon>Xylanibacillus</taxon>
    </lineage>
</organism>
<evidence type="ECO:0000256" key="5">
    <source>
        <dbReference type="ARBA" id="ARBA00022741"/>
    </source>
</evidence>
<evidence type="ECO:0000259" key="9">
    <source>
        <dbReference type="PROSITE" id="PS50893"/>
    </source>
</evidence>
<keyword evidence="5" id="KW-0547">Nucleotide-binding</keyword>
<keyword evidence="7" id="KW-1278">Translocase</keyword>
<dbReference type="EMBL" id="BOVK01000051">
    <property type="protein sequence ID" value="GIQ70582.1"/>
    <property type="molecule type" value="Genomic_DNA"/>
</dbReference>
<dbReference type="PANTHER" id="PTHR43553">
    <property type="entry name" value="HEAVY METAL TRANSPORTER"/>
    <property type="match status" value="1"/>
</dbReference>
<keyword evidence="6" id="KW-0067">ATP-binding</keyword>
<keyword evidence="3" id="KW-0813">Transport</keyword>
<dbReference type="NCBIfam" id="NF010167">
    <property type="entry name" value="PRK13648.1"/>
    <property type="match status" value="2"/>
</dbReference>
<evidence type="ECO:0000256" key="6">
    <source>
        <dbReference type="ARBA" id="ARBA00022840"/>
    </source>
</evidence>
<keyword evidence="4" id="KW-1003">Cell membrane</keyword>
<evidence type="ECO:0000256" key="3">
    <source>
        <dbReference type="ARBA" id="ARBA00022448"/>
    </source>
</evidence>
<dbReference type="Gene3D" id="3.40.50.300">
    <property type="entry name" value="P-loop containing nucleotide triphosphate hydrolases"/>
    <property type="match status" value="2"/>
</dbReference>
<dbReference type="SUPFAM" id="SSF52540">
    <property type="entry name" value="P-loop containing nucleoside triphosphate hydrolases"/>
    <property type="match status" value="2"/>
</dbReference>
<dbReference type="SMART" id="SM00382">
    <property type="entry name" value="AAA"/>
    <property type="match status" value="2"/>
</dbReference>
<evidence type="ECO:0000313" key="10">
    <source>
        <dbReference type="EMBL" id="GIQ70582.1"/>
    </source>
</evidence>